<dbReference type="AlphaFoldDB" id="F7KWX6"/>
<evidence type="ECO:0000313" key="1">
    <source>
        <dbReference type="EMBL" id="EGN66895.1"/>
    </source>
</evidence>
<comment type="caution">
    <text evidence="1">The sequence shown here is derived from an EMBL/GenBank/DDBJ whole genome shotgun (WGS) entry which is preliminary data.</text>
</comment>
<name>F7KWX6_9FUSO</name>
<accession>F7KWX6</accession>
<proteinExistence type="predicted"/>
<organism evidence="1 2">
    <name type="scientific">Fusobacterium animalis 11_3_2</name>
    <dbReference type="NCBI Taxonomy" id="457403"/>
    <lineage>
        <taxon>Bacteria</taxon>
        <taxon>Fusobacteriati</taxon>
        <taxon>Fusobacteriota</taxon>
        <taxon>Fusobacteriia</taxon>
        <taxon>Fusobacteriales</taxon>
        <taxon>Fusobacteriaceae</taxon>
        <taxon>Fusobacterium</taxon>
    </lineage>
</organism>
<dbReference type="GO" id="GO:0003824">
    <property type="term" value="F:catalytic activity"/>
    <property type="evidence" value="ECO:0007669"/>
    <property type="project" value="UniProtKB-ARBA"/>
</dbReference>
<dbReference type="InterPro" id="IPR025157">
    <property type="entry name" value="Hemagglutinin_rpt"/>
</dbReference>
<dbReference type="Pfam" id="PF13332">
    <property type="entry name" value="Fil_haemagg_2"/>
    <property type="match status" value="1"/>
</dbReference>
<dbReference type="PATRIC" id="fig|457403.8.peg.97"/>
<evidence type="ECO:0008006" key="3">
    <source>
        <dbReference type="Google" id="ProtNLM"/>
    </source>
</evidence>
<dbReference type="HOGENOM" id="CLU_030484_0_0_0"/>
<gene>
    <name evidence="1" type="ORF">HMPREF0401_00097</name>
</gene>
<dbReference type="EMBL" id="ACUO01000002">
    <property type="protein sequence ID" value="EGN66895.1"/>
    <property type="molecule type" value="Genomic_DNA"/>
</dbReference>
<evidence type="ECO:0000313" key="2">
    <source>
        <dbReference type="Proteomes" id="UP000004160"/>
    </source>
</evidence>
<protein>
    <recommendedName>
        <fullName evidence="3">Hemolysin</fullName>
    </recommendedName>
</protein>
<reference evidence="1" key="1">
    <citation type="submission" date="2011-05" db="EMBL/GenBank/DDBJ databases">
        <title>The Genome Sequence of Fusobacterium sp. 11_3_2.</title>
        <authorList>
            <consortium name="The Broad Institute Genome Sequencing Platform"/>
            <person name="Earl A."/>
            <person name="Ward D."/>
            <person name="Feldgarden M."/>
            <person name="Gevers D."/>
            <person name="Sibley C.D."/>
            <person name="White A.P."/>
            <person name="Crowley S."/>
            <person name="Surette M."/>
            <person name="Strauss J.C."/>
            <person name="Ambrose C.E."/>
            <person name="Allen-Vercoe E."/>
            <person name="Young S.K."/>
            <person name="Zeng Q."/>
            <person name="Gargeya S."/>
            <person name="Fitzgerald M."/>
            <person name="Haas B."/>
            <person name="Abouelleil A."/>
            <person name="Alvarado L."/>
            <person name="Arachchi H.M."/>
            <person name="Berlin A."/>
            <person name="Brown A."/>
            <person name="Chapman S.B."/>
            <person name="Chen Z."/>
            <person name="Dunbar C."/>
            <person name="Freedman E."/>
            <person name="Gearin G."/>
            <person name="Gellesch M."/>
            <person name="Goldberg J."/>
            <person name="Griggs A."/>
            <person name="Gujja S."/>
            <person name="Heiman D."/>
            <person name="Howarth C."/>
            <person name="Larson L."/>
            <person name="Lui A."/>
            <person name="MacDonald P.J.P."/>
            <person name="Mehta T."/>
            <person name="Montmayeur A."/>
            <person name="Murphy C."/>
            <person name="Neiman D."/>
            <person name="Pearson M."/>
            <person name="Priest M."/>
            <person name="Roberts A."/>
            <person name="Saif S."/>
            <person name="Shea T."/>
            <person name="Shenoy N."/>
            <person name="Sisk P."/>
            <person name="Stolte C."/>
            <person name="Sykes S."/>
            <person name="Wortman J."/>
            <person name="Nusbaum C."/>
            <person name="Birren B."/>
        </authorList>
    </citation>
    <scope>NUCLEOTIDE SEQUENCE [LARGE SCALE GENOMIC DNA]</scope>
    <source>
        <strain evidence="1">11_3_2</strain>
    </source>
</reference>
<sequence>MGANFGVTLMGIEGVLGGLNYGQMNSKGTLYNNAQIQAGNKLIVKAYDMTVRGGRLEGKYVDVDVKKNLLIESLQDSEKMKQVGVNLGYSLKKNKTQDGSLGLSLGGKDKKWVKEQSGIIGTENAKVSVGGTTKLIGSIIGGKNTTLRTGKLEYSDIYDKDKGYDIGLNSKVTVSKNEDEWNISKTIGANFGAKDKEQINRATIGSGTIIVGGKVVNPNINRDESIAQEITKNVNVDGISVEYKDNRRRWSNISDIMGEYGKSLGSDLDKMSGGKYNLENKLSSGISNFMFEVEKVLDHDLKNGILGIIPTKEYTGGIVGQLQSTKKRYIDGEQELVYAELTAVMDKNGKPLLDRKGALLVDSKTKIVGPNDKIDKNVRIKPLPANGVFNSPSEAIAGAAAATFTPDEDAALRRGETIKMLVIRNKSAGAIMDTTETLITKFGGLLGNQNWGARSMENIYRAHPELLANNNWHSQSSINGTAAFLHMGKDPEGRALLANNVKRLGLKGMAITKIGYTKLDNLLHRLNSNIDLFYMRNQKEPVSFFAAWWMPANTNETGHDNNRYNINHFKLNKNTGMYEINNVPIYNYQMRMMDGKDQRSIIERWGDKRAQEKRIGGK</sequence>
<keyword evidence="2" id="KW-1185">Reference proteome</keyword>
<dbReference type="Proteomes" id="UP000004160">
    <property type="component" value="Unassembled WGS sequence"/>
</dbReference>